<evidence type="ECO:0000256" key="1">
    <source>
        <dbReference type="SAM" id="MobiDB-lite"/>
    </source>
</evidence>
<sequence>GGGGESLREEKNEVGLKKERSEGDEDFKE</sequence>
<dbReference type="Proteomes" id="UP000236291">
    <property type="component" value="Unassembled WGS sequence"/>
</dbReference>
<dbReference type="AlphaFoldDB" id="A0A2K3K944"/>
<feature type="non-terminal residue" evidence="2">
    <location>
        <position position="1"/>
    </location>
</feature>
<evidence type="ECO:0000313" key="2">
    <source>
        <dbReference type="EMBL" id="PNX62782.1"/>
    </source>
</evidence>
<gene>
    <name evidence="2" type="ORF">L195_g053162</name>
</gene>
<name>A0A2K3K944_TRIPR</name>
<dbReference type="EMBL" id="ASHM01088538">
    <property type="protein sequence ID" value="PNX62782.1"/>
    <property type="molecule type" value="Genomic_DNA"/>
</dbReference>
<reference evidence="2 3" key="2">
    <citation type="journal article" date="2017" name="Front. Plant Sci.">
        <title>Gene Classification and Mining of Molecular Markers Useful in Red Clover (Trifolium pratense) Breeding.</title>
        <authorList>
            <person name="Istvanek J."/>
            <person name="Dluhosova J."/>
            <person name="Dluhos P."/>
            <person name="Patkova L."/>
            <person name="Nedelnik J."/>
            <person name="Repkova J."/>
        </authorList>
    </citation>
    <scope>NUCLEOTIDE SEQUENCE [LARGE SCALE GENOMIC DNA]</scope>
    <source>
        <strain evidence="3">cv. Tatra</strain>
        <tissue evidence="2">Young leaves</tissue>
    </source>
</reference>
<feature type="region of interest" description="Disordered" evidence="1">
    <location>
        <begin position="1"/>
        <end position="29"/>
    </location>
</feature>
<proteinExistence type="predicted"/>
<accession>A0A2K3K944</accession>
<evidence type="ECO:0000313" key="3">
    <source>
        <dbReference type="Proteomes" id="UP000236291"/>
    </source>
</evidence>
<organism evidence="2 3">
    <name type="scientific">Trifolium pratense</name>
    <name type="common">Red clover</name>
    <dbReference type="NCBI Taxonomy" id="57577"/>
    <lineage>
        <taxon>Eukaryota</taxon>
        <taxon>Viridiplantae</taxon>
        <taxon>Streptophyta</taxon>
        <taxon>Embryophyta</taxon>
        <taxon>Tracheophyta</taxon>
        <taxon>Spermatophyta</taxon>
        <taxon>Magnoliopsida</taxon>
        <taxon>eudicotyledons</taxon>
        <taxon>Gunneridae</taxon>
        <taxon>Pentapetalae</taxon>
        <taxon>rosids</taxon>
        <taxon>fabids</taxon>
        <taxon>Fabales</taxon>
        <taxon>Fabaceae</taxon>
        <taxon>Papilionoideae</taxon>
        <taxon>50 kb inversion clade</taxon>
        <taxon>NPAAA clade</taxon>
        <taxon>Hologalegina</taxon>
        <taxon>IRL clade</taxon>
        <taxon>Trifolieae</taxon>
        <taxon>Trifolium</taxon>
    </lineage>
</organism>
<reference evidence="2 3" key="1">
    <citation type="journal article" date="2014" name="Am. J. Bot.">
        <title>Genome assembly and annotation for red clover (Trifolium pratense; Fabaceae).</title>
        <authorList>
            <person name="Istvanek J."/>
            <person name="Jaros M."/>
            <person name="Krenek A."/>
            <person name="Repkova J."/>
        </authorList>
    </citation>
    <scope>NUCLEOTIDE SEQUENCE [LARGE SCALE GENOMIC DNA]</scope>
    <source>
        <strain evidence="3">cv. Tatra</strain>
        <tissue evidence="2">Young leaves</tissue>
    </source>
</reference>
<comment type="caution">
    <text evidence="2">The sequence shown here is derived from an EMBL/GenBank/DDBJ whole genome shotgun (WGS) entry which is preliminary data.</text>
</comment>
<protein>
    <submittedName>
        <fullName evidence="2">Uncharacterized protein</fullName>
    </submittedName>
</protein>